<keyword evidence="4" id="KW-1185">Reference proteome</keyword>
<evidence type="ECO:0000313" key="3">
    <source>
        <dbReference type="EMBL" id="KAH7313981.1"/>
    </source>
</evidence>
<keyword evidence="2" id="KW-0812">Transmembrane</keyword>
<accession>A0A8K0WPN1</accession>
<feature type="compositionally biased region" description="Acidic residues" evidence="1">
    <location>
        <begin position="29"/>
        <end position="44"/>
    </location>
</feature>
<feature type="transmembrane region" description="Helical" evidence="2">
    <location>
        <begin position="147"/>
        <end position="170"/>
    </location>
</feature>
<evidence type="ECO:0000256" key="1">
    <source>
        <dbReference type="SAM" id="MobiDB-lite"/>
    </source>
</evidence>
<feature type="transmembrane region" description="Helical" evidence="2">
    <location>
        <begin position="458"/>
        <end position="477"/>
    </location>
</feature>
<gene>
    <name evidence="3" type="ORF">B0I35DRAFT_410904</name>
</gene>
<feature type="transmembrane region" description="Helical" evidence="2">
    <location>
        <begin position="489"/>
        <end position="510"/>
    </location>
</feature>
<feature type="transmembrane region" description="Helical" evidence="2">
    <location>
        <begin position="550"/>
        <end position="576"/>
    </location>
</feature>
<dbReference type="AlphaFoldDB" id="A0A8K0WPN1"/>
<dbReference type="EMBL" id="JAGPNK010000009">
    <property type="protein sequence ID" value="KAH7313981.1"/>
    <property type="molecule type" value="Genomic_DNA"/>
</dbReference>
<proteinExistence type="predicted"/>
<feature type="compositionally biased region" description="Polar residues" evidence="1">
    <location>
        <begin position="258"/>
        <end position="277"/>
    </location>
</feature>
<feature type="compositionally biased region" description="Basic and acidic residues" evidence="1">
    <location>
        <begin position="328"/>
        <end position="341"/>
    </location>
</feature>
<feature type="region of interest" description="Disordered" evidence="1">
    <location>
        <begin position="328"/>
        <end position="360"/>
    </location>
</feature>
<keyword evidence="2" id="KW-0472">Membrane</keyword>
<reference evidence="3" key="1">
    <citation type="journal article" date="2021" name="Nat. Commun.">
        <title>Genetic determinants of endophytism in the Arabidopsis root mycobiome.</title>
        <authorList>
            <person name="Mesny F."/>
            <person name="Miyauchi S."/>
            <person name="Thiergart T."/>
            <person name="Pickel B."/>
            <person name="Atanasova L."/>
            <person name="Karlsson M."/>
            <person name="Huettel B."/>
            <person name="Barry K.W."/>
            <person name="Haridas S."/>
            <person name="Chen C."/>
            <person name="Bauer D."/>
            <person name="Andreopoulos W."/>
            <person name="Pangilinan J."/>
            <person name="LaButti K."/>
            <person name="Riley R."/>
            <person name="Lipzen A."/>
            <person name="Clum A."/>
            <person name="Drula E."/>
            <person name="Henrissat B."/>
            <person name="Kohler A."/>
            <person name="Grigoriev I.V."/>
            <person name="Martin F.M."/>
            <person name="Hacquard S."/>
        </authorList>
    </citation>
    <scope>NUCLEOTIDE SEQUENCE</scope>
    <source>
        <strain evidence="3">MPI-CAGE-CH-0235</strain>
    </source>
</reference>
<organism evidence="3 4">
    <name type="scientific">Stachybotrys elegans</name>
    <dbReference type="NCBI Taxonomy" id="80388"/>
    <lineage>
        <taxon>Eukaryota</taxon>
        <taxon>Fungi</taxon>
        <taxon>Dikarya</taxon>
        <taxon>Ascomycota</taxon>
        <taxon>Pezizomycotina</taxon>
        <taxon>Sordariomycetes</taxon>
        <taxon>Hypocreomycetidae</taxon>
        <taxon>Hypocreales</taxon>
        <taxon>Stachybotryaceae</taxon>
        <taxon>Stachybotrys</taxon>
    </lineage>
</organism>
<evidence type="ECO:0000256" key="2">
    <source>
        <dbReference type="SAM" id="Phobius"/>
    </source>
</evidence>
<sequence length="658" mass="75478">MWRKRLRRWKRWRQQHWNERHGHRRALEQEEDRDTYQDEQEDDRESEHDQARVIATVLAGFEEISGAEIESEVFYQMVMTQLGRVGSVERSPGAWQEWRNCARVLADARTNEISRTLLAIFIYVFGVASALYEVVGGGNTSKPGGRIGSAVFLMWLAPLSLLANTVGTFTSRRTCLTIMRLFTERCRAALAREKEEEQPQPSPQQGYNHARPAPAHHRSPSIVISPSERDEPSLSLPSPAIEAGSSTFVPAIDRSRARAQSTSNTHDYLSHSMQAQRTRPPADSIALGPVPGQRTLQSDPPFLPDIPRTAPLRLDDAVEETASIVIDNRRPSEVDPLDQRGRGSSTPQGMGRGSEEPLLSRGQPEFRTTMFTEREKVPLVSQMPWHVYFHWMQPLGAIYTYRPWKVYYRSISIKTHAQFASNWFLFSLAVFPVAVSVVGAFIIIWYAVPVGWSCRHVWVVGVAVCWLLSVACTTWMHHAKPFGLSNRTLWVLVTIKDGIVGIASLALVFLSTTGLFNSCYCWASYMWHNVRHTQPHVPLEASDTYDHHAVWIYGPIVFGCLLLQLIFFVVVLAIWWDGVYVVRWNEEQCCREWRYEVSNGGININYNDDDLYLLFWCWKDELEEEENKVQVRRRTFEQERRMSRSRSQTPALRARSVL</sequence>
<feature type="transmembrane region" description="Helical" evidence="2">
    <location>
        <begin position="423"/>
        <end position="446"/>
    </location>
</feature>
<comment type="caution">
    <text evidence="3">The sequence shown here is derived from an EMBL/GenBank/DDBJ whole genome shotgun (WGS) entry which is preliminary data.</text>
</comment>
<evidence type="ECO:0000313" key="4">
    <source>
        <dbReference type="Proteomes" id="UP000813444"/>
    </source>
</evidence>
<feature type="region of interest" description="Disordered" evidence="1">
    <location>
        <begin position="192"/>
        <end position="286"/>
    </location>
</feature>
<dbReference type="Proteomes" id="UP000813444">
    <property type="component" value="Unassembled WGS sequence"/>
</dbReference>
<feature type="transmembrane region" description="Helical" evidence="2">
    <location>
        <begin position="117"/>
        <end position="135"/>
    </location>
</feature>
<feature type="region of interest" description="Disordered" evidence="1">
    <location>
        <begin position="26"/>
        <end position="49"/>
    </location>
</feature>
<protein>
    <recommendedName>
        <fullName evidence="5">Transmembrane protein</fullName>
    </recommendedName>
</protein>
<keyword evidence="2" id="KW-1133">Transmembrane helix</keyword>
<dbReference type="OrthoDB" id="3010248at2759"/>
<name>A0A8K0WPN1_9HYPO</name>
<evidence type="ECO:0008006" key="5">
    <source>
        <dbReference type="Google" id="ProtNLM"/>
    </source>
</evidence>